<accession>A0AAX4IB14</accession>
<protein>
    <submittedName>
        <fullName evidence="1">Uncharacterized protein</fullName>
    </submittedName>
</protein>
<name>A0AAX4IB14_9PEZI</name>
<evidence type="ECO:0000313" key="2">
    <source>
        <dbReference type="Proteomes" id="UP001322277"/>
    </source>
</evidence>
<dbReference type="RefSeq" id="XP_062777736.1">
    <property type="nucleotide sequence ID" value="XM_062921685.1"/>
</dbReference>
<keyword evidence="2" id="KW-1185">Reference proteome</keyword>
<dbReference type="Proteomes" id="UP001322277">
    <property type="component" value="Chromosome 3"/>
</dbReference>
<reference evidence="2" key="1">
    <citation type="journal article" date="2023" name="bioRxiv">
        <title>Complete genome of the Medicago anthracnose fungus, Colletotrichum destructivum, reveals a mini-chromosome-like region within a core chromosome.</title>
        <authorList>
            <person name="Lapalu N."/>
            <person name="Simon A."/>
            <person name="Lu A."/>
            <person name="Plaumann P.-L."/>
            <person name="Amselem J."/>
            <person name="Pigne S."/>
            <person name="Auger A."/>
            <person name="Koch C."/>
            <person name="Dallery J.-F."/>
            <person name="O'Connell R.J."/>
        </authorList>
    </citation>
    <scope>NUCLEOTIDE SEQUENCE [LARGE SCALE GENOMIC DNA]</scope>
    <source>
        <strain evidence="2">CBS 520.97</strain>
    </source>
</reference>
<proteinExistence type="predicted"/>
<organism evidence="1 2">
    <name type="scientific">Colletotrichum destructivum</name>
    <dbReference type="NCBI Taxonomy" id="34406"/>
    <lineage>
        <taxon>Eukaryota</taxon>
        <taxon>Fungi</taxon>
        <taxon>Dikarya</taxon>
        <taxon>Ascomycota</taxon>
        <taxon>Pezizomycotina</taxon>
        <taxon>Sordariomycetes</taxon>
        <taxon>Hypocreomycetidae</taxon>
        <taxon>Glomerellales</taxon>
        <taxon>Glomerellaceae</taxon>
        <taxon>Colletotrichum</taxon>
        <taxon>Colletotrichum destructivum species complex</taxon>
    </lineage>
</organism>
<evidence type="ECO:0000313" key="1">
    <source>
        <dbReference type="EMBL" id="WQF80512.1"/>
    </source>
</evidence>
<dbReference type="EMBL" id="CP137307">
    <property type="protein sequence ID" value="WQF80512.1"/>
    <property type="molecule type" value="Genomic_DNA"/>
</dbReference>
<dbReference type="AlphaFoldDB" id="A0AAX4IB14"/>
<dbReference type="KEGG" id="cdet:87942029"/>
<gene>
    <name evidence="1" type="ORF">CDEST_05526</name>
</gene>
<dbReference type="GeneID" id="87942029"/>
<sequence length="73" mass="8191">MVQHARQGAHRGNCAPPHERQRLASCLWRCVTSQGQSGTRPSSAMSAFRWVPSVLPISPRCHKASRTKAWILR</sequence>